<proteinExistence type="predicted"/>
<feature type="compositionally biased region" description="Low complexity" evidence="1">
    <location>
        <begin position="208"/>
        <end position="224"/>
    </location>
</feature>
<gene>
    <name evidence="2" type="ORF">K7862_34915</name>
</gene>
<evidence type="ECO:0000256" key="1">
    <source>
        <dbReference type="SAM" id="MobiDB-lite"/>
    </source>
</evidence>
<organism evidence="2 3">
    <name type="scientific">Actinacidiphila acidipaludis</name>
    <dbReference type="NCBI Taxonomy" id="2873382"/>
    <lineage>
        <taxon>Bacteria</taxon>
        <taxon>Bacillati</taxon>
        <taxon>Actinomycetota</taxon>
        <taxon>Actinomycetes</taxon>
        <taxon>Kitasatosporales</taxon>
        <taxon>Streptomycetaceae</taxon>
        <taxon>Actinacidiphila</taxon>
    </lineage>
</organism>
<reference evidence="2 3" key="1">
    <citation type="submission" date="2021-08" db="EMBL/GenBank/DDBJ databases">
        <title>WGS of actinomycetes from Thailand.</title>
        <authorList>
            <person name="Thawai C."/>
        </authorList>
    </citation>
    <scope>NUCLEOTIDE SEQUENCE [LARGE SCALE GENOMIC DNA]</scope>
    <source>
        <strain evidence="2 3">PLK6-54</strain>
    </source>
</reference>
<keyword evidence="3" id="KW-1185">Reference proteome</keyword>
<name>A0ABS7QI11_9ACTN</name>
<accession>A0ABS7QI11</accession>
<sequence length="345" mass="34902">MDAAVGEAIDDDALLVLTAALLTPGQYPGVLGDDYPSACAGLGLEPVEDGYGLVFGQDGTGARWTVATTDAWMVACALAAWDCGLEYDLSPDESSMIASLPGWPVPVAVSVPGIPAPFDPDEETAGGPALTPPDPAQWGPAQRRLGADEIAIHWREWRDQFDAAGDEEAADAPADTAAPDQQAAASEEDPAREQPGPGGAADPGGTAGRSAETGRSTETGGSTAESDESTAESGGGDDAGTAREDDAVPAAQGPVSHSGVRRVLEAAEAYVRTPPPPGRVRLAYGSVRADGPGWSLVGRADDMAFALLDDVPGEILPIGRGPSLPVLMEALGRLASAPATAAASS</sequence>
<feature type="compositionally biased region" description="Low complexity" evidence="1">
    <location>
        <begin position="171"/>
        <end position="185"/>
    </location>
</feature>
<dbReference type="Proteomes" id="UP000778578">
    <property type="component" value="Unassembled WGS sequence"/>
</dbReference>
<comment type="caution">
    <text evidence="2">The sequence shown here is derived from an EMBL/GenBank/DDBJ whole genome shotgun (WGS) entry which is preliminary data.</text>
</comment>
<dbReference type="EMBL" id="JAINZZ010000087">
    <property type="protein sequence ID" value="MBY8882790.1"/>
    <property type="molecule type" value="Genomic_DNA"/>
</dbReference>
<evidence type="ECO:0008006" key="4">
    <source>
        <dbReference type="Google" id="ProtNLM"/>
    </source>
</evidence>
<evidence type="ECO:0000313" key="3">
    <source>
        <dbReference type="Proteomes" id="UP000778578"/>
    </source>
</evidence>
<feature type="compositionally biased region" description="Gly residues" evidence="1">
    <location>
        <begin position="196"/>
        <end position="207"/>
    </location>
</feature>
<evidence type="ECO:0000313" key="2">
    <source>
        <dbReference type="EMBL" id="MBY8882790.1"/>
    </source>
</evidence>
<feature type="region of interest" description="Disordered" evidence="1">
    <location>
        <begin position="166"/>
        <end position="260"/>
    </location>
</feature>
<feature type="region of interest" description="Disordered" evidence="1">
    <location>
        <begin position="114"/>
        <end position="141"/>
    </location>
</feature>
<protein>
    <recommendedName>
        <fullName evidence="4">Integral membrane protein</fullName>
    </recommendedName>
</protein>